<keyword evidence="14" id="KW-1185">Reference proteome</keyword>
<keyword evidence="6 13" id="KW-0418">Kinase</keyword>
<dbReference type="PANTHER" id="PTHR24421">
    <property type="entry name" value="NITRATE/NITRITE SENSOR PROTEIN NARX-RELATED"/>
    <property type="match status" value="1"/>
</dbReference>
<sequence>MDDVDEEAGAHGADADARWRRWALQPPVALDAALAVVLVAVGVGGLMSGAMTSIIGGREPDALAYALAVLSAAPVAVRSRAPVAALALALPAALAAPALGHLQVNGGLGALLCLYSVAALTSRRTSIPTALLTALALTVLLLTAPYGFGLADVLANALGVALVWGAGAWSRSRAQYVRGLEERNAALLAARESQARAALADARSAVAREMQDVVGHGVMAMTVQASAARRVLGRDPEAAERALVEVERLGRSAVQEVRRVLGVLGVEEAPSRPQPGLEDLPDLVAAARGRGLDVELTRDGEDVVLDTGADLAAYRVVEEALANAERHAGPARVRVLLHGRDGRLEVEVADDGRGASAWGTASAAGVGLLALRDRVASYGGSVEAGPRGGGGYLLRAVLPTSAPAGSPR</sequence>
<evidence type="ECO:0000256" key="1">
    <source>
        <dbReference type="ARBA" id="ARBA00000085"/>
    </source>
</evidence>
<keyword evidence="5" id="KW-0547">Nucleotide-binding</keyword>
<evidence type="ECO:0000259" key="11">
    <source>
        <dbReference type="Pfam" id="PF07730"/>
    </source>
</evidence>
<dbReference type="InterPro" id="IPR055558">
    <property type="entry name" value="DUF7134"/>
</dbReference>
<dbReference type="GO" id="GO:0046983">
    <property type="term" value="F:protein dimerization activity"/>
    <property type="evidence" value="ECO:0007669"/>
    <property type="project" value="InterPro"/>
</dbReference>
<feature type="transmembrane region" description="Helical" evidence="9">
    <location>
        <begin position="62"/>
        <end position="81"/>
    </location>
</feature>
<feature type="domain" description="DUF7134" evidence="12">
    <location>
        <begin position="20"/>
        <end position="173"/>
    </location>
</feature>
<evidence type="ECO:0000313" key="14">
    <source>
        <dbReference type="Proteomes" id="UP000239485"/>
    </source>
</evidence>
<name>A0A2S6IGR0_9ACTN</name>
<keyword evidence="8" id="KW-0902">Two-component regulatory system</keyword>
<evidence type="ECO:0000256" key="6">
    <source>
        <dbReference type="ARBA" id="ARBA00022777"/>
    </source>
</evidence>
<protein>
    <recommendedName>
        <fullName evidence="2">histidine kinase</fullName>
        <ecNumber evidence="2">2.7.13.3</ecNumber>
    </recommendedName>
</protein>
<reference evidence="13 14" key="1">
    <citation type="submission" date="2018-02" db="EMBL/GenBank/DDBJ databases">
        <title>Genomic Encyclopedia of Archaeal and Bacterial Type Strains, Phase II (KMG-II): from individual species to whole genera.</title>
        <authorList>
            <person name="Goeker M."/>
        </authorList>
    </citation>
    <scope>NUCLEOTIDE SEQUENCE [LARGE SCALE GENOMIC DNA]</scope>
    <source>
        <strain evidence="13 14">DSM 22857</strain>
    </source>
</reference>
<keyword evidence="9" id="KW-0812">Transmembrane</keyword>
<evidence type="ECO:0000313" key="13">
    <source>
        <dbReference type="EMBL" id="PPK93405.1"/>
    </source>
</evidence>
<evidence type="ECO:0000256" key="9">
    <source>
        <dbReference type="SAM" id="Phobius"/>
    </source>
</evidence>
<dbReference type="SUPFAM" id="SSF55874">
    <property type="entry name" value="ATPase domain of HSP90 chaperone/DNA topoisomerase II/histidine kinase"/>
    <property type="match status" value="1"/>
</dbReference>
<dbReference type="GO" id="GO:0000155">
    <property type="term" value="F:phosphorelay sensor kinase activity"/>
    <property type="evidence" value="ECO:0007669"/>
    <property type="project" value="InterPro"/>
</dbReference>
<dbReference type="InterPro" id="IPR036890">
    <property type="entry name" value="HATPase_C_sf"/>
</dbReference>
<dbReference type="InterPro" id="IPR011712">
    <property type="entry name" value="Sig_transdc_His_kin_sub3_dim/P"/>
</dbReference>
<evidence type="ECO:0000256" key="8">
    <source>
        <dbReference type="ARBA" id="ARBA00023012"/>
    </source>
</evidence>
<feature type="transmembrane region" description="Helical" evidence="9">
    <location>
        <begin position="28"/>
        <end position="50"/>
    </location>
</feature>
<feature type="transmembrane region" description="Helical" evidence="9">
    <location>
        <begin position="101"/>
        <end position="120"/>
    </location>
</feature>
<dbReference type="Pfam" id="PF02518">
    <property type="entry name" value="HATPase_c"/>
    <property type="match status" value="1"/>
</dbReference>
<evidence type="ECO:0000259" key="10">
    <source>
        <dbReference type="Pfam" id="PF02518"/>
    </source>
</evidence>
<dbReference type="Pfam" id="PF23539">
    <property type="entry name" value="DUF7134"/>
    <property type="match status" value="1"/>
</dbReference>
<dbReference type="AlphaFoldDB" id="A0A2S6IGR0"/>
<keyword evidence="9" id="KW-0472">Membrane</keyword>
<keyword evidence="4" id="KW-0808">Transferase</keyword>
<dbReference type="PANTHER" id="PTHR24421:SF10">
    <property type="entry name" value="NITRATE_NITRITE SENSOR PROTEIN NARQ"/>
    <property type="match status" value="1"/>
</dbReference>
<gene>
    <name evidence="13" type="ORF">CLV92_11033</name>
</gene>
<dbReference type="EC" id="2.7.13.3" evidence="2"/>
<dbReference type="GO" id="GO:0016020">
    <property type="term" value="C:membrane"/>
    <property type="evidence" value="ECO:0007669"/>
    <property type="project" value="InterPro"/>
</dbReference>
<comment type="caution">
    <text evidence="13">The sequence shown here is derived from an EMBL/GenBank/DDBJ whole genome shotgun (WGS) entry which is preliminary data.</text>
</comment>
<dbReference type="GO" id="GO:0005524">
    <property type="term" value="F:ATP binding"/>
    <property type="evidence" value="ECO:0007669"/>
    <property type="project" value="UniProtKB-KW"/>
</dbReference>
<dbReference type="Gene3D" id="3.30.565.10">
    <property type="entry name" value="Histidine kinase-like ATPase, C-terminal domain"/>
    <property type="match status" value="1"/>
</dbReference>
<evidence type="ECO:0000256" key="7">
    <source>
        <dbReference type="ARBA" id="ARBA00022840"/>
    </source>
</evidence>
<accession>A0A2S6IGR0</accession>
<feature type="domain" description="Histidine kinase/HSP90-like ATPase" evidence="10">
    <location>
        <begin position="312"/>
        <end position="400"/>
    </location>
</feature>
<dbReference type="Proteomes" id="UP000239485">
    <property type="component" value="Unassembled WGS sequence"/>
</dbReference>
<feature type="domain" description="Signal transduction histidine kinase subgroup 3 dimerisation and phosphoacceptor" evidence="11">
    <location>
        <begin position="203"/>
        <end position="264"/>
    </location>
</feature>
<keyword evidence="9" id="KW-1133">Transmembrane helix</keyword>
<dbReference type="InterPro" id="IPR003594">
    <property type="entry name" value="HATPase_dom"/>
</dbReference>
<dbReference type="Pfam" id="PF07730">
    <property type="entry name" value="HisKA_3"/>
    <property type="match status" value="1"/>
</dbReference>
<feature type="transmembrane region" description="Helical" evidence="9">
    <location>
        <begin position="127"/>
        <end position="147"/>
    </location>
</feature>
<keyword evidence="3" id="KW-0597">Phosphoprotein</keyword>
<dbReference type="InterPro" id="IPR050482">
    <property type="entry name" value="Sensor_HK_TwoCompSys"/>
</dbReference>
<keyword evidence="7" id="KW-0067">ATP-binding</keyword>
<evidence type="ECO:0000259" key="12">
    <source>
        <dbReference type="Pfam" id="PF23539"/>
    </source>
</evidence>
<dbReference type="Gene3D" id="1.20.5.1930">
    <property type="match status" value="1"/>
</dbReference>
<evidence type="ECO:0000256" key="2">
    <source>
        <dbReference type="ARBA" id="ARBA00012438"/>
    </source>
</evidence>
<comment type="catalytic activity">
    <reaction evidence="1">
        <text>ATP + protein L-histidine = ADP + protein N-phospho-L-histidine.</text>
        <dbReference type="EC" id="2.7.13.3"/>
    </reaction>
</comment>
<evidence type="ECO:0000256" key="3">
    <source>
        <dbReference type="ARBA" id="ARBA00022553"/>
    </source>
</evidence>
<dbReference type="EMBL" id="PTJD01000010">
    <property type="protein sequence ID" value="PPK93405.1"/>
    <property type="molecule type" value="Genomic_DNA"/>
</dbReference>
<proteinExistence type="predicted"/>
<dbReference type="CDD" id="cd16917">
    <property type="entry name" value="HATPase_UhpB-NarQ-NarX-like"/>
    <property type="match status" value="1"/>
</dbReference>
<organism evidence="13 14">
    <name type="scientific">Kineococcus xinjiangensis</name>
    <dbReference type="NCBI Taxonomy" id="512762"/>
    <lineage>
        <taxon>Bacteria</taxon>
        <taxon>Bacillati</taxon>
        <taxon>Actinomycetota</taxon>
        <taxon>Actinomycetes</taxon>
        <taxon>Kineosporiales</taxon>
        <taxon>Kineosporiaceae</taxon>
        <taxon>Kineococcus</taxon>
    </lineage>
</organism>
<evidence type="ECO:0000256" key="5">
    <source>
        <dbReference type="ARBA" id="ARBA00022741"/>
    </source>
</evidence>
<evidence type="ECO:0000256" key="4">
    <source>
        <dbReference type="ARBA" id="ARBA00022679"/>
    </source>
</evidence>